<evidence type="ECO:0000313" key="2">
    <source>
        <dbReference type="Proteomes" id="UP001157502"/>
    </source>
</evidence>
<reference evidence="1" key="1">
    <citation type="submission" date="2021-05" db="EMBL/GenBank/DDBJ databases">
        <authorList>
            <person name="Pan Q."/>
            <person name="Jouanno E."/>
            <person name="Zahm M."/>
            <person name="Klopp C."/>
            <person name="Cabau C."/>
            <person name="Louis A."/>
            <person name="Berthelot C."/>
            <person name="Parey E."/>
            <person name="Roest Crollius H."/>
            <person name="Montfort J."/>
            <person name="Robinson-Rechavi M."/>
            <person name="Bouchez O."/>
            <person name="Lampietro C."/>
            <person name="Lopez Roques C."/>
            <person name="Donnadieu C."/>
            <person name="Postlethwait J."/>
            <person name="Bobe J."/>
            <person name="Dillon D."/>
            <person name="Chandos A."/>
            <person name="von Hippel F."/>
            <person name="Guiguen Y."/>
        </authorList>
    </citation>
    <scope>NUCLEOTIDE SEQUENCE</scope>
    <source>
        <strain evidence="1">YG-Jan2019</strain>
    </source>
</reference>
<organism evidence="1 2">
    <name type="scientific">Dallia pectoralis</name>
    <name type="common">Alaska blackfish</name>
    <dbReference type="NCBI Taxonomy" id="75939"/>
    <lineage>
        <taxon>Eukaryota</taxon>
        <taxon>Metazoa</taxon>
        <taxon>Chordata</taxon>
        <taxon>Craniata</taxon>
        <taxon>Vertebrata</taxon>
        <taxon>Euteleostomi</taxon>
        <taxon>Actinopterygii</taxon>
        <taxon>Neopterygii</taxon>
        <taxon>Teleostei</taxon>
        <taxon>Protacanthopterygii</taxon>
        <taxon>Esociformes</taxon>
        <taxon>Umbridae</taxon>
        <taxon>Dallia</taxon>
    </lineage>
</organism>
<gene>
    <name evidence="1" type="ORF">DPEC_G00225740</name>
</gene>
<evidence type="ECO:0000313" key="1">
    <source>
        <dbReference type="EMBL" id="KAJ7997127.1"/>
    </source>
</evidence>
<dbReference type="Proteomes" id="UP001157502">
    <property type="component" value="Chromosome 19"/>
</dbReference>
<accession>A0ACC2G0Q9</accession>
<sequence>MMNCRWAALSSHHLGPVLVVLAGPTPGDSSHGLLASRTPAPQEWKTSPLSLRCMWGSVLFEWFSHRVFS</sequence>
<proteinExistence type="predicted"/>
<protein>
    <submittedName>
        <fullName evidence="1">Uncharacterized protein</fullName>
    </submittedName>
</protein>
<dbReference type="EMBL" id="CM055746">
    <property type="protein sequence ID" value="KAJ7997127.1"/>
    <property type="molecule type" value="Genomic_DNA"/>
</dbReference>
<name>A0ACC2G0Q9_DALPE</name>
<keyword evidence="2" id="KW-1185">Reference proteome</keyword>
<comment type="caution">
    <text evidence="1">The sequence shown here is derived from an EMBL/GenBank/DDBJ whole genome shotgun (WGS) entry which is preliminary data.</text>
</comment>